<evidence type="ECO:0000256" key="2">
    <source>
        <dbReference type="ARBA" id="ARBA00022737"/>
    </source>
</evidence>
<keyword evidence="2" id="KW-0677">Repeat</keyword>
<keyword evidence="6" id="KW-1185">Reference proteome</keyword>
<gene>
    <name evidence="5" type="ORF">K493DRAFT_308968</name>
</gene>
<keyword evidence="3" id="KW-0812">Transmembrane</keyword>
<dbReference type="SUPFAM" id="SSF117281">
    <property type="entry name" value="Kelch motif"/>
    <property type="match status" value="1"/>
</dbReference>
<evidence type="ECO:0000256" key="3">
    <source>
        <dbReference type="SAM" id="Phobius"/>
    </source>
</evidence>
<keyword evidence="1" id="KW-0880">Kelch repeat</keyword>
<dbReference type="OrthoDB" id="432528at2759"/>
<protein>
    <submittedName>
        <fullName evidence="5">Galactose oxidase</fullName>
    </submittedName>
</protein>
<feature type="chain" id="PRO_5012327395" evidence="4">
    <location>
        <begin position="30"/>
        <end position="493"/>
    </location>
</feature>
<comment type="caution">
    <text evidence="5">The sequence shown here is derived from an EMBL/GenBank/DDBJ whole genome shotgun (WGS) entry which is preliminary data.</text>
</comment>
<proteinExistence type="predicted"/>
<dbReference type="SUPFAM" id="SSF50965">
    <property type="entry name" value="Galactose oxidase, central domain"/>
    <property type="match status" value="1"/>
</dbReference>
<dbReference type="InParanoid" id="A0A1Y1WTW4"/>
<evidence type="ECO:0000256" key="1">
    <source>
        <dbReference type="ARBA" id="ARBA00022441"/>
    </source>
</evidence>
<dbReference type="Pfam" id="PF24681">
    <property type="entry name" value="Kelch_KLHDC2_KLHL20_DRC7"/>
    <property type="match status" value="1"/>
</dbReference>
<keyword evidence="3" id="KW-0472">Membrane</keyword>
<feature type="transmembrane region" description="Helical" evidence="3">
    <location>
        <begin position="381"/>
        <end position="404"/>
    </location>
</feature>
<sequence length="493" mass="55207">MLWDLSLRVDVKLGLLSTLTLFSLSHTQGDIIPITRWSHSTLVVKEKLYIIGGKCGVQSIDAVYCQELLSLDLTATFPTKSPAWTREIYSGVLPQVAGHSAVLGGFDEAERIIVYGGATSNPYKSPVYNYHLSTQTWTNPTLNRSPPRRYEHSVVVNLERIMYIFGGITDELTGVTGSAQFDELAELNTLGSVWTVFGWQPSNPSPRYHHTASLVNNRHMMILGGYSAKDGMLNMGEIVMFDTISHVWTAERATGQIPRPRREHTAIVKGELVIVFGGTDQSYTEFYNDVAVLNTTSMTWSIPMVKNPPRGRYAHSAVLHGDHMLVSFAPDLGYSNGLEDSHIHILDTNTWEFLDKYTPSVSKASTSQSAAPTHMNSKLPLIIGGAIGLFMVTLVLLGLLIYIFRKRLCCFRGRKPKDCDEHSKMVNFDETDSCDRFSISGSKLTRYKGKTYYSNALRHSGTYMDSATLEERIRHMEVQTNLVYKQKLYVVNP</sequence>
<accession>A0A1Y1WTW4</accession>
<name>A0A1Y1WTW4_9FUNG</name>
<keyword evidence="4" id="KW-0732">Signal</keyword>
<dbReference type="PANTHER" id="PTHR46093">
    <property type="entry name" value="ACYL-COA-BINDING DOMAIN-CONTAINING PROTEIN 5"/>
    <property type="match status" value="1"/>
</dbReference>
<reference evidence="5 6" key="1">
    <citation type="submission" date="2016-07" db="EMBL/GenBank/DDBJ databases">
        <title>Pervasive Adenine N6-methylation of Active Genes in Fungi.</title>
        <authorList>
            <consortium name="DOE Joint Genome Institute"/>
            <person name="Mondo S.J."/>
            <person name="Dannebaum R.O."/>
            <person name="Kuo R.C."/>
            <person name="Labutti K."/>
            <person name="Haridas S."/>
            <person name="Kuo A."/>
            <person name="Salamov A."/>
            <person name="Ahrendt S.R."/>
            <person name="Lipzen A."/>
            <person name="Sullivan W."/>
            <person name="Andreopoulos W.B."/>
            <person name="Clum A."/>
            <person name="Lindquist E."/>
            <person name="Daum C."/>
            <person name="Ramamoorthy G.K."/>
            <person name="Gryganskyi A."/>
            <person name="Culley D."/>
            <person name="Magnuson J.K."/>
            <person name="James T.Y."/>
            <person name="O'Malley M.A."/>
            <person name="Stajich J.E."/>
            <person name="Spatafora J.W."/>
            <person name="Visel A."/>
            <person name="Grigoriev I.V."/>
        </authorList>
    </citation>
    <scope>NUCLEOTIDE SEQUENCE [LARGE SCALE GENOMIC DNA]</scope>
    <source>
        <strain evidence="5 6">CBS 931.73</strain>
    </source>
</reference>
<dbReference type="PANTHER" id="PTHR46093:SF18">
    <property type="entry name" value="FIBRONECTIN TYPE-III DOMAIN-CONTAINING PROTEIN"/>
    <property type="match status" value="1"/>
</dbReference>
<evidence type="ECO:0000313" key="5">
    <source>
        <dbReference type="EMBL" id="ORX76953.1"/>
    </source>
</evidence>
<dbReference type="EMBL" id="MCFE01000908">
    <property type="protein sequence ID" value="ORX76953.1"/>
    <property type="molecule type" value="Genomic_DNA"/>
</dbReference>
<feature type="signal peptide" evidence="4">
    <location>
        <begin position="1"/>
        <end position="29"/>
    </location>
</feature>
<dbReference type="InterPro" id="IPR011043">
    <property type="entry name" value="Gal_Oxase/kelch_b-propeller"/>
</dbReference>
<evidence type="ECO:0000313" key="6">
    <source>
        <dbReference type="Proteomes" id="UP000193498"/>
    </source>
</evidence>
<dbReference type="InterPro" id="IPR015915">
    <property type="entry name" value="Kelch-typ_b-propeller"/>
</dbReference>
<dbReference type="STRING" id="1314790.A0A1Y1WTW4"/>
<keyword evidence="3" id="KW-1133">Transmembrane helix</keyword>
<dbReference type="Proteomes" id="UP000193498">
    <property type="component" value="Unassembled WGS sequence"/>
</dbReference>
<evidence type="ECO:0000256" key="4">
    <source>
        <dbReference type="SAM" id="SignalP"/>
    </source>
</evidence>
<organism evidence="5 6">
    <name type="scientific">Basidiobolus meristosporus CBS 931.73</name>
    <dbReference type="NCBI Taxonomy" id="1314790"/>
    <lineage>
        <taxon>Eukaryota</taxon>
        <taxon>Fungi</taxon>
        <taxon>Fungi incertae sedis</taxon>
        <taxon>Zoopagomycota</taxon>
        <taxon>Entomophthoromycotina</taxon>
        <taxon>Basidiobolomycetes</taxon>
        <taxon>Basidiobolales</taxon>
        <taxon>Basidiobolaceae</taxon>
        <taxon>Basidiobolus</taxon>
    </lineage>
</organism>
<dbReference type="Gene3D" id="2.120.10.80">
    <property type="entry name" value="Kelch-type beta propeller"/>
    <property type="match status" value="2"/>
</dbReference>
<dbReference type="AlphaFoldDB" id="A0A1Y1WTW4"/>